<protein>
    <recommendedName>
        <fullName evidence="5">Right handed beta helix domain-containing protein</fullName>
    </recommendedName>
</protein>
<evidence type="ECO:0000313" key="3">
    <source>
        <dbReference type="EMBL" id="KAA6381083.1"/>
    </source>
</evidence>
<reference evidence="3 4" key="1">
    <citation type="submission" date="2019-03" db="EMBL/GenBank/DDBJ databases">
        <title>Single cell metagenomics reveals metabolic interactions within the superorganism composed of flagellate Streblomastix strix and complex community of Bacteroidetes bacteria on its surface.</title>
        <authorList>
            <person name="Treitli S.C."/>
            <person name="Kolisko M."/>
            <person name="Husnik F."/>
            <person name="Keeling P."/>
            <person name="Hampl V."/>
        </authorList>
    </citation>
    <scope>NUCLEOTIDE SEQUENCE [LARGE SCALE GENOMIC DNA]</scope>
    <source>
        <strain evidence="3">ST1C</strain>
    </source>
</reference>
<dbReference type="AlphaFoldDB" id="A0A5J4VF88"/>
<evidence type="ECO:0000256" key="2">
    <source>
        <dbReference type="SAM" id="Phobius"/>
    </source>
</evidence>
<proteinExistence type="predicted"/>
<comment type="caution">
    <text evidence="3">The sequence shown here is derived from an EMBL/GenBank/DDBJ whole genome shotgun (WGS) entry which is preliminary data.</text>
</comment>
<dbReference type="SUPFAM" id="SSF51126">
    <property type="entry name" value="Pectin lyase-like"/>
    <property type="match status" value="1"/>
</dbReference>
<name>A0A5J4VF88_9EUKA</name>
<dbReference type="PANTHER" id="PTHR11319:SF35">
    <property type="entry name" value="OUTER MEMBRANE PROTEIN PMPC-RELATED"/>
    <property type="match status" value="1"/>
</dbReference>
<sequence length="1040" mass="116442">DTTDQVNDALGDLDSVAADNSEGKKSIKEQKKAFQEALHQFDESLCSMLQDLNDQMLGIVDYLNQGVPHKLPFSYGPYNSKLNLIPIGGEDGDLTDKEGEDENAGIYSLQMPYVSPYRLEAAKKKPKKNRFNFTQIEEDGEIIPVMSVSLEDLLNEEQEAQVEQEQNEVVKKEQEKKPEEDIKIEKPKLFPREKEIATLFIPTERDKGLFYMSFGSCEIQYMNFVLSNGIGDPMLHCNQISLFNISNITFMNISGDNGGRCIEVNGINEQGLLQIQDCKFINCSTQKDDYGFILIHTIDGIGEININKSQFKNCAATGDLFPSETIPFNGCGGGLSIINDGEFNDAIRVQLSDCIFDGCSANREGGGIYVSNSQVSFIRCNFSYCNVGLRDINQKQSSMGGAISAISSSINLISSSFHQITSEGHGGAIYTDDCELIVDFSTFSNCSCQLKHNKQKQSRNDDINRLNGHGGTLLGTSSEIRISNSNFTQCTSYGSGSAVAFITDVQSSDSSNIGVLMFEQCVFSKCQSISGGGAIYSEDTKGMKLINCTFYSNKANQKLGNDIFDAQAKNEEIYISKRSIINCSTNSSSPRFIVGNNTILDMLLNVRAQKDYIIYLSVQHGIDVKECLKGKKAIRCATIAYIIQNQISQSYSINLGPGKSEKQIVKNQLIQCQRLQINGWVKQEIYTNEQKHDNNSGQPRSCISLPPREYSFGFAVVNNFLGIDDVTMEISEGKQDENIPCFIYCYGTNGQVKLNRCLFKNLYQGAIYIHSKSQDQQPTVAQLSKCTFIQNGVGSIVFPNRRKNIQCDGGAIIKVQKLNLNESGQDSRLYGESLWMQGVECDIEIEGSKGELKLKHGFFQPIIGDAILRDMKNNRDQYEIVIIGEMLFPCNITVELCLKHDNDIKERMIININSIHEATLNVFSEQEGSIQISKTILRKLLQQGKIEQRRMKSSPFKLNLRLNVGNGAHTQWILVRNSQIWIRTLIFALFITLGIGIAIILIILMSIFYKFNCFYQRKKDRTRINAPDIVEEMLDFNESQ</sequence>
<evidence type="ECO:0008006" key="5">
    <source>
        <dbReference type="Google" id="ProtNLM"/>
    </source>
</evidence>
<dbReference type="EMBL" id="SNRW01007535">
    <property type="protein sequence ID" value="KAA6381083.1"/>
    <property type="molecule type" value="Genomic_DNA"/>
</dbReference>
<dbReference type="PANTHER" id="PTHR11319">
    <property type="entry name" value="G PROTEIN-COUPLED RECEPTOR-RELATED"/>
    <property type="match status" value="1"/>
</dbReference>
<dbReference type="Proteomes" id="UP000324800">
    <property type="component" value="Unassembled WGS sequence"/>
</dbReference>
<evidence type="ECO:0000313" key="4">
    <source>
        <dbReference type="Proteomes" id="UP000324800"/>
    </source>
</evidence>
<feature type="transmembrane region" description="Helical" evidence="2">
    <location>
        <begin position="985"/>
        <end position="1009"/>
    </location>
</feature>
<accession>A0A5J4VF88</accession>
<evidence type="ECO:0000256" key="1">
    <source>
        <dbReference type="SAM" id="MobiDB-lite"/>
    </source>
</evidence>
<feature type="non-terminal residue" evidence="3">
    <location>
        <position position="1"/>
    </location>
</feature>
<keyword evidence="2" id="KW-1133">Transmembrane helix</keyword>
<gene>
    <name evidence="3" type="ORF">EZS28_023390</name>
</gene>
<dbReference type="InterPro" id="IPR011050">
    <property type="entry name" value="Pectin_lyase_fold/virulence"/>
</dbReference>
<organism evidence="3 4">
    <name type="scientific">Streblomastix strix</name>
    <dbReference type="NCBI Taxonomy" id="222440"/>
    <lineage>
        <taxon>Eukaryota</taxon>
        <taxon>Metamonada</taxon>
        <taxon>Preaxostyla</taxon>
        <taxon>Oxymonadida</taxon>
        <taxon>Streblomastigidae</taxon>
        <taxon>Streblomastix</taxon>
    </lineage>
</organism>
<feature type="region of interest" description="Disordered" evidence="1">
    <location>
        <begin position="1"/>
        <end position="28"/>
    </location>
</feature>
<keyword evidence="2" id="KW-0812">Transmembrane</keyword>
<keyword evidence="2" id="KW-0472">Membrane</keyword>